<dbReference type="PANTHER" id="PTHR43537">
    <property type="entry name" value="TRANSCRIPTIONAL REGULATOR, GNTR FAMILY"/>
    <property type="match status" value="1"/>
</dbReference>
<evidence type="ECO:0000256" key="2">
    <source>
        <dbReference type="ARBA" id="ARBA00023125"/>
    </source>
</evidence>
<name>A0A542Z819_9MICO</name>
<dbReference type="Gene3D" id="1.20.120.530">
    <property type="entry name" value="GntR ligand-binding domain-like"/>
    <property type="match status" value="1"/>
</dbReference>
<dbReference type="GO" id="GO:0003700">
    <property type="term" value="F:DNA-binding transcription factor activity"/>
    <property type="evidence" value="ECO:0007669"/>
    <property type="project" value="InterPro"/>
</dbReference>
<accession>A0A542Z819</accession>
<dbReference type="InterPro" id="IPR000524">
    <property type="entry name" value="Tscrpt_reg_HTH_GntR"/>
</dbReference>
<comment type="caution">
    <text evidence="5">The sequence shown here is derived from an EMBL/GenBank/DDBJ whole genome shotgun (WGS) entry which is preliminary data.</text>
</comment>
<dbReference type="PRINTS" id="PR00035">
    <property type="entry name" value="HTHGNTR"/>
</dbReference>
<feature type="domain" description="HTH gntR-type" evidence="4">
    <location>
        <begin position="22"/>
        <end position="92"/>
    </location>
</feature>
<reference evidence="5 6" key="1">
    <citation type="submission" date="2019-06" db="EMBL/GenBank/DDBJ databases">
        <title>Sequencing the genomes of 1000 actinobacteria strains.</title>
        <authorList>
            <person name="Klenk H.-P."/>
        </authorList>
    </citation>
    <scope>NUCLEOTIDE SEQUENCE [LARGE SCALE GENOMIC DNA]</scope>
    <source>
        <strain evidence="5 6">DSM 18082</strain>
    </source>
</reference>
<dbReference type="Gene3D" id="1.10.10.10">
    <property type="entry name" value="Winged helix-like DNA-binding domain superfamily/Winged helix DNA-binding domain"/>
    <property type="match status" value="1"/>
</dbReference>
<dbReference type="InterPro" id="IPR036390">
    <property type="entry name" value="WH_DNA-bd_sf"/>
</dbReference>
<dbReference type="EMBL" id="VFOQ01000003">
    <property type="protein sequence ID" value="TQL56478.1"/>
    <property type="molecule type" value="Genomic_DNA"/>
</dbReference>
<dbReference type="CDD" id="cd07377">
    <property type="entry name" value="WHTH_GntR"/>
    <property type="match status" value="1"/>
</dbReference>
<keyword evidence="2" id="KW-0238">DNA-binding</keyword>
<keyword evidence="1" id="KW-0805">Transcription regulation</keyword>
<keyword evidence="6" id="KW-1185">Reference proteome</keyword>
<dbReference type="SMART" id="SM00345">
    <property type="entry name" value="HTH_GNTR"/>
    <property type="match status" value="1"/>
</dbReference>
<evidence type="ECO:0000313" key="6">
    <source>
        <dbReference type="Proteomes" id="UP000319514"/>
    </source>
</evidence>
<evidence type="ECO:0000313" key="5">
    <source>
        <dbReference type="EMBL" id="TQL56478.1"/>
    </source>
</evidence>
<evidence type="ECO:0000256" key="1">
    <source>
        <dbReference type="ARBA" id="ARBA00023015"/>
    </source>
</evidence>
<dbReference type="SMART" id="SM00895">
    <property type="entry name" value="FCD"/>
    <property type="match status" value="1"/>
</dbReference>
<dbReference type="InterPro" id="IPR036388">
    <property type="entry name" value="WH-like_DNA-bd_sf"/>
</dbReference>
<dbReference type="Proteomes" id="UP000319514">
    <property type="component" value="Unassembled WGS sequence"/>
</dbReference>
<sequence>MPEAMHLSQRARSAVFAPLAQESRAEIVARRLSDAIALGLLPDATQLPSEADLAARFGVATVTVREALTALRHRGLVETRRGRGGGSFVTAPPDPAASALLARLEEVSPRDLRDLGDHYAALSGSAARLAAERAGPDDLARLEEAMKDLDNAATARERRRAEGQFHVEVAAAAQSPRLTREEIRLQSEVGPLLWLALDDGDAHESACTAHRTLTRAISRGHADRARTLAEEHVADAVGLALSLRRQAQGRRA</sequence>
<dbReference type="InterPro" id="IPR008920">
    <property type="entry name" value="TF_FadR/GntR_C"/>
</dbReference>
<protein>
    <submittedName>
        <fullName evidence="5">GntR family transcriptional regulator</fullName>
    </submittedName>
</protein>
<dbReference type="SUPFAM" id="SSF46785">
    <property type="entry name" value="Winged helix' DNA-binding domain"/>
    <property type="match status" value="1"/>
</dbReference>
<gene>
    <name evidence="5" type="ORF">FB474_4095</name>
</gene>
<organism evidence="5 6">
    <name type="scientific">Oryzihumus leptocrescens</name>
    <dbReference type="NCBI Taxonomy" id="297536"/>
    <lineage>
        <taxon>Bacteria</taxon>
        <taxon>Bacillati</taxon>
        <taxon>Actinomycetota</taxon>
        <taxon>Actinomycetes</taxon>
        <taxon>Micrococcales</taxon>
        <taxon>Intrasporangiaceae</taxon>
        <taxon>Oryzihumus</taxon>
    </lineage>
</organism>
<dbReference type="PROSITE" id="PS50949">
    <property type="entry name" value="HTH_GNTR"/>
    <property type="match status" value="1"/>
</dbReference>
<keyword evidence="3" id="KW-0804">Transcription</keyword>
<evidence type="ECO:0000259" key="4">
    <source>
        <dbReference type="PROSITE" id="PS50949"/>
    </source>
</evidence>
<dbReference type="RefSeq" id="WP_221632716.1">
    <property type="nucleotide sequence ID" value="NZ_BAAAKX010000011.1"/>
</dbReference>
<dbReference type="SUPFAM" id="SSF48008">
    <property type="entry name" value="GntR ligand-binding domain-like"/>
    <property type="match status" value="1"/>
</dbReference>
<proteinExistence type="predicted"/>
<dbReference type="Pfam" id="PF00392">
    <property type="entry name" value="GntR"/>
    <property type="match status" value="1"/>
</dbReference>
<evidence type="ECO:0000256" key="3">
    <source>
        <dbReference type="ARBA" id="ARBA00023163"/>
    </source>
</evidence>
<dbReference type="Pfam" id="PF07729">
    <property type="entry name" value="FCD"/>
    <property type="match status" value="1"/>
</dbReference>
<dbReference type="PANTHER" id="PTHR43537:SF5">
    <property type="entry name" value="UXU OPERON TRANSCRIPTIONAL REGULATOR"/>
    <property type="match status" value="1"/>
</dbReference>
<dbReference type="InterPro" id="IPR011711">
    <property type="entry name" value="GntR_C"/>
</dbReference>
<dbReference type="GO" id="GO:0003677">
    <property type="term" value="F:DNA binding"/>
    <property type="evidence" value="ECO:0007669"/>
    <property type="project" value="UniProtKB-KW"/>
</dbReference>
<dbReference type="AlphaFoldDB" id="A0A542Z819"/>